<reference evidence="5 6" key="1">
    <citation type="submission" date="2016-09" db="EMBL/GenBank/DDBJ databases">
        <title>Complete genome sequence of the Lysinibacillus sphaericus LMG 22257, a specie of Bacillus with ureolytic activity that can effectively biodeposit calcium carbonate.</title>
        <authorList>
            <person name="Yan W."/>
        </authorList>
    </citation>
    <scope>NUCLEOTIDE SEQUENCE [LARGE SCALE GENOMIC DNA]</scope>
    <source>
        <strain evidence="5 6">LMG 22257</strain>
    </source>
</reference>
<keyword evidence="6" id="KW-1185">Reference proteome</keyword>
<feature type="domain" description="Metalloprotease TldD/E N-terminal" evidence="2">
    <location>
        <begin position="23"/>
        <end position="87"/>
    </location>
</feature>
<dbReference type="InterPro" id="IPR047657">
    <property type="entry name" value="PmbA"/>
</dbReference>
<proteinExistence type="inferred from homology"/>
<evidence type="ECO:0000313" key="5">
    <source>
        <dbReference type="EMBL" id="AOV06437.1"/>
    </source>
</evidence>
<dbReference type="GO" id="GO:0005829">
    <property type="term" value="C:cytosol"/>
    <property type="evidence" value="ECO:0007669"/>
    <property type="project" value="TreeGrafter"/>
</dbReference>
<dbReference type="InterPro" id="IPR035068">
    <property type="entry name" value="TldD/PmbA_N"/>
</dbReference>
<dbReference type="AlphaFoldDB" id="A0A1D8JCJ1"/>
<feature type="domain" description="Metalloprotease TldD/E C-terminal" evidence="3">
    <location>
        <begin position="226"/>
        <end position="446"/>
    </location>
</feature>
<protein>
    <submittedName>
        <fullName evidence="5">Peptidase U62</fullName>
    </submittedName>
</protein>
<dbReference type="PANTHER" id="PTHR43421">
    <property type="entry name" value="METALLOPROTEASE PMBA"/>
    <property type="match status" value="1"/>
</dbReference>
<organism evidence="5 6">
    <name type="scientific">Sporosarcina ureilytica</name>
    <dbReference type="NCBI Taxonomy" id="298596"/>
    <lineage>
        <taxon>Bacteria</taxon>
        <taxon>Bacillati</taxon>
        <taxon>Bacillota</taxon>
        <taxon>Bacilli</taxon>
        <taxon>Bacillales</taxon>
        <taxon>Caryophanaceae</taxon>
        <taxon>Sporosarcina</taxon>
    </lineage>
</organism>
<sequence length="449" mass="48735">MLKNNEFQSKLLAEAKNAGFSEAEVYYERSASFHCTIFEGAIDSYETSEEGGIGFRGLYNGKMGYAYTEKVDDDSIGFLIHQAKENATILDEDDGTTIFEGSEEYNTHSFYNEALANVPNEEKIALIQSIEKKVLAYDPRIVTLNYCVIQDFSTERAIANDKGLSIDEKQNGLVVFVSAVAKDGEEMKTGSAVKMTRDFDSIDADAFAKEVAEEALSHLGEQSIPTKKYPVIMRHDASASLLSTFSSIFSAENTQKDQSLLKGKVGETIASSAYTLVDDPSHPDSLRGTNFDGEGVATKKQTIVLEGKLETLFHNRKTAKKDGVETTGHARKSSYKGTLSVAPINLYIAPGTKSKDELVASIQDGVFITDLAGLHSGANTISGDFSVAATGFHIQDGKIASPLKQMTIAGNYFDYLKQIEEVGSDLEFASGGYGSPSLLVKELSVTVDH</sequence>
<dbReference type="InterPro" id="IPR045570">
    <property type="entry name" value="Metalloprtase-TldD/E_cen_dom"/>
</dbReference>
<dbReference type="Pfam" id="PF19290">
    <property type="entry name" value="PmbA_TldD_2nd"/>
    <property type="match status" value="1"/>
</dbReference>
<dbReference type="PANTHER" id="PTHR43421:SF1">
    <property type="entry name" value="METALLOPROTEASE PMBA"/>
    <property type="match status" value="1"/>
</dbReference>
<dbReference type="GO" id="GO:0008237">
    <property type="term" value="F:metallopeptidase activity"/>
    <property type="evidence" value="ECO:0007669"/>
    <property type="project" value="InterPro"/>
</dbReference>
<evidence type="ECO:0000259" key="4">
    <source>
        <dbReference type="Pfam" id="PF19290"/>
    </source>
</evidence>
<dbReference type="EMBL" id="CP017560">
    <property type="protein sequence ID" value="AOV06437.1"/>
    <property type="molecule type" value="Genomic_DNA"/>
</dbReference>
<dbReference type="RefSeq" id="WP_075526540.1">
    <property type="nucleotide sequence ID" value="NZ_CP017560.1"/>
</dbReference>
<comment type="similarity">
    <text evidence="1">Belongs to the peptidase U62 family.</text>
</comment>
<dbReference type="Proteomes" id="UP000185746">
    <property type="component" value="Chromosome"/>
</dbReference>
<dbReference type="InterPro" id="IPR045569">
    <property type="entry name" value="Metalloprtase-TldD/E_C"/>
</dbReference>
<feature type="domain" description="Metalloprotease TldD/E central" evidence="4">
    <location>
        <begin position="115"/>
        <end position="219"/>
    </location>
</feature>
<dbReference type="Gene3D" id="3.30.2290.10">
    <property type="entry name" value="PmbA/TldD superfamily"/>
    <property type="match status" value="1"/>
</dbReference>
<evidence type="ECO:0000256" key="1">
    <source>
        <dbReference type="ARBA" id="ARBA00005836"/>
    </source>
</evidence>
<evidence type="ECO:0000313" key="6">
    <source>
        <dbReference type="Proteomes" id="UP000185746"/>
    </source>
</evidence>
<accession>A0A1D8JCJ1</accession>
<dbReference type="Pfam" id="PF01523">
    <property type="entry name" value="PmbA_TldD_1st"/>
    <property type="match status" value="1"/>
</dbReference>
<evidence type="ECO:0000259" key="2">
    <source>
        <dbReference type="Pfam" id="PF01523"/>
    </source>
</evidence>
<name>A0A1D8JCJ1_9BACL</name>
<dbReference type="SUPFAM" id="SSF111283">
    <property type="entry name" value="Putative modulator of DNA gyrase, PmbA/TldD"/>
    <property type="match status" value="1"/>
</dbReference>
<dbReference type="InterPro" id="IPR036059">
    <property type="entry name" value="TldD/PmbA_sf"/>
</dbReference>
<dbReference type="KEGG" id="surl:BI350_01645"/>
<evidence type="ECO:0000259" key="3">
    <source>
        <dbReference type="Pfam" id="PF19289"/>
    </source>
</evidence>
<dbReference type="GO" id="GO:0006508">
    <property type="term" value="P:proteolysis"/>
    <property type="evidence" value="ECO:0007669"/>
    <property type="project" value="InterPro"/>
</dbReference>
<dbReference type="Pfam" id="PF19289">
    <property type="entry name" value="PmbA_TldD_3rd"/>
    <property type="match status" value="1"/>
</dbReference>
<dbReference type="InterPro" id="IPR002510">
    <property type="entry name" value="Metalloprtase-TldD/E_N"/>
</dbReference>
<gene>
    <name evidence="5" type="ORF">BI350_01645</name>
</gene>